<evidence type="ECO:0000313" key="10">
    <source>
        <dbReference type="Proteomes" id="UP000013893"/>
    </source>
</evidence>
<dbReference type="OrthoDB" id="5242074at2"/>
<dbReference type="PANTHER" id="PTHR21716">
    <property type="entry name" value="TRANSMEMBRANE PROTEIN"/>
    <property type="match status" value="1"/>
</dbReference>
<comment type="subcellular location">
    <subcellularLocation>
        <location evidence="1">Cell membrane</location>
        <topology evidence="1">Multi-pass membrane protein</topology>
    </subcellularLocation>
</comment>
<organism evidence="9 10">
    <name type="scientific">Candidatus Saccharimonas aalborgensis</name>
    <dbReference type="NCBI Taxonomy" id="1332188"/>
    <lineage>
        <taxon>Bacteria</taxon>
        <taxon>Candidatus Saccharimonadota</taxon>
        <taxon>Candidatus Saccharimonadia</taxon>
        <taxon>Candidatus Saccharimonadales</taxon>
        <taxon>Candidatus Saccharimonadaceae</taxon>
        <taxon>Candidatus Saccharimonas</taxon>
    </lineage>
</organism>
<reference evidence="9 10" key="1">
    <citation type="journal article" date="2013" name="Nat. Biotechnol.">
        <title>Genome sequences of rare, uncultured bacteria obtained by differential coverage binning of multiple metagenomes.</title>
        <authorList>
            <person name="Albertsen M."/>
            <person name="Hugenholtz P."/>
            <person name="Skarshewski A."/>
            <person name="Nielsen K.L."/>
            <person name="Tyson G.W."/>
            <person name="Nielsen P.H."/>
        </authorList>
    </citation>
    <scope>NUCLEOTIDE SEQUENCE [LARGE SCALE GENOMIC DNA]</scope>
    <source>
        <strain evidence="9">TM71</strain>
    </source>
</reference>
<feature type="transmembrane region" description="Helical" evidence="8">
    <location>
        <begin position="317"/>
        <end position="348"/>
    </location>
</feature>
<dbReference type="RefSeq" id="WP_015642077.1">
    <property type="nucleotide sequence ID" value="NC_021219.1"/>
</dbReference>
<dbReference type="EMBL" id="CP005957">
    <property type="protein sequence ID" value="AGL62627.1"/>
    <property type="molecule type" value="Genomic_DNA"/>
</dbReference>
<evidence type="ECO:0000256" key="1">
    <source>
        <dbReference type="ARBA" id="ARBA00004651"/>
    </source>
</evidence>
<evidence type="ECO:0000256" key="7">
    <source>
        <dbReference type="ARBA" id="ARBA00023136"/>
    </source>
</evidence>
<evidence type="ECO:0000313" key="9">
    <source>
        <dbReference type="EMBL" id="AGL62627.1"/>
    </source>
</evidence>
<dbReference type="Pfam" id="PF01594">
    <property type="entry name" value="AI-2E_transport"/>
    <property type="match status" value="1"/>
</dbReference>
<feature type="transmembrane region" description="Helical" evidence="8">
    <location>
        <begin position="36"/>
        <end position="55"/>
    </location>
</feature>
<proteinExistence type="inferred from homology"/>
<feature type="transmembrane region" description="Helical" evidence="8">
    <location>
        <begin position="246"/>
        <end position="267"/>
    </location>
</feature>
<evidence type="ECO:0008006" key="11">
    <source>
        <dbReference type="Google" id="ProtNLM"/>
    </source>
</evidence>
<dbReference type="Proteomes" id="UP000013893">
    <property type="component" value="Chromosome"/>
</dbReference>
<feature type="transmembrane region" description="Helical" evidence="8">
    <location>
        <begin position="210"/>
        <end position="234"/>
    </location>
</feature>
<name>R4PXY6_9BACT</name>
<evidence type="ECO:0000256" key="2">
    <source>
        <dbReference type="ARBA" id="ARBA00009773"/>
    </source>
</evidence>
<feature type="transmembrane region" description="Helical" evidence="8">
    <location>
        <begin position="151"/>
        <end position="177"/>
    </location>
</feature>
<comment type="similarity">
    <text evidence="2">Belongs to the autoinducer-2 exporter (AI-2E) (TC 2.A.86) family.</text>
</comment>
<feature type="transmembrane region" description="Helical" evidence="8">
    <location>
        <begin position="274"/>
        <end position="297"/>
    </location>
</feature>
<keyword evidence="7 8" id="KW-0472">Membrane</keyword>
<keyword evidence="10" id="KW-1185">Reference proteome</keyword>
<sequence>MKVRIEIDTKTFVRFWLVVIGFAFAILALYSARMPLFIIGTALFLALALNGPVSWMARRLPDRSRTLSTAIAFMAVIGMLAVVVFLVVPPIVQQTAKFIDSAPTLVREMSNQWRGLGNLIEKYHIQPQIDQAVAAIQADAGRFARDLGGNFISGIGSAFGWMMAATLTLVLTFLMLIEGPTWLNRLWSVYKDDKKITSHKRLLGKMHAVVEGYVGGQLTVSGIDGLFAGLTVFILSQFFPEVPSNLALPTVAMLFTLSLIPLFGAPIGAMIITLLLLINSVPAAVIFAIYFLIYSQIEGNFIAPTIQSRRIELSPLAILAAVTIGIYVFGITGAIISIPVAGCIKVLVEDYLERSRDHQKQQQKPLVKLAKKLSGED</sequence>
<keyword evidence="3" id="KW-0813">Transport</keyword>
<gene>
    <name evidence="9" type="ORF">L336_0928</name>
</gene>
<feature type="transmembrane region" description="Helical" evidence="8">
    <location>
        <begin position="12"/>
        <end position="30"/>
    </location>
</feature>
<dbReference type="InterPro" id="IPR002549">
    <property type="entry name" value="AI-2E-like"/>
</dbReference>
<evidence type="ECO:0000256" key="8">
    <source>
        <dbReference type="SAM" id="Phobius"/>
    </source>
</evidence>
<evidence type="ECO:0000256" key="5">
    <source>
        <dbReference type="ARBA" id="ARBA00022692"/>
    </source>
</evidence>
<dbReference type="KEGG" id="saal:L336_0928"/>
<keyword evidence="4" id="KW-1003">Cell membrane</keyword>
<evidence type="ECO:0000256" key="4">
    <source>
        <dbReference type="ARBA" id="ARBA00022475"/>
    </source>
</evidence>
<keyword evidence="5 8" id="KW-0812">Transmembrane</keyword>
<accession>R4PXY6</accession>
<dbReference type="HOGENOM" id="CLU_031275_2_1_0"/>
<feature type="transmembrane region" description="Helical" evidence="8">
    <location>
        <begin position="67"/>
        <end position="88"/>
    </location>
</feature>
<keyword evidence="6 8" id="KW-1133">Transmembrane helix</keyword>
<evidence type="ECO:0000256" key="6">
    <source>
        <dbReference type="ARBA" id="ARBA00022989"/>
    </source>
</evidence>
<dbReference type="AlphaFoldDB" id="R4PXY6"/>
<evidence type="ECO:0000256" key="3">
    <source>
        <dbReference type="ARBA" id="ARBA00022448"/>
    </source>
</evidence>
<dbReference type="GO" id="GO:0005886">
    <property type="term" value="C:plasma membrane"/>
    <property type="evidence" value="ECO:0007669"/>
    <property type="project" value="UniProtKB-SubCell"/>
</dbReference>
<protein>
    <recommendedName>
        <fullName evidence="11">Permease</fullName>
    </recommendedName>
</protein>
<dbReference type="PANTHER" id="PTHR21716:SF53">
    <property type="entry name" value="PERMEASE PERM-RELATED"/>
    <property type="match status" value="1"/>
</dbReference>